<dbReference type="Proteomes" id="UP000066049">
    <property type="component" value="Chromosome"/>
</dbReference>
<protein>
    <submittedName>
        <fullName evidence="3">Zinc ribbon domain protein (DUF164 domain)</fullName>
    </submittedName>
</protein>
<evidence type="ECO:0000313" key="5">
    <source>
        <dbReference type="EMBL" id="QPH84425.1"/>
    </source>
</evidence>
<dbReference type="Gene3D" id="1.10.287.1490">
    <property type="match status" value="1"/>
</dbReference>
<reference evidence="4 7" key="3">
    <citation type="submission" date="2017-04" db="EMBL/GenBank/DDBJ databases">
        <title>Complete genome of Campylobacter concisus ATCC 33237T and draft genomes for an additional eight well characterized C. concisus strains.</title>
        <authorList>
            <person name="Cornelius A.J."/>
            <person name="Miller W.G."/>
            <person name="Lastovica A.J."/>
            <person name="On S.L."/>
            <person name="French N.P."/>
            <person name="Vandenberg O."/>
            <person name="Biggs P.J."/>
        </authorList>
    </citation>
    <scope>NUCLEOTIDE SEQUENCE [LARGE SCALE GENOMIC DNA]</scope>
    <source>
        <strain evidence="4 7">Lasto28.99</strain>
    </source>
</reference>
<reference evidence="3" key="2">
    <citation type="submission" date="2016-07" db="EMBL/GenBank/DDBJ databases">
        <title>Comparative genomics of the Campylobacter concisus group.</title>
        <authorList>
            <person name="Miller W.G."/>
            <person name="Yee E."/>
            <person name="Chapman M.H."/>
            <person name="Huynh S."/>
            <person name="Bono J.L."/>
            <person name="On S.L.W."/>
            <person name="StLeger J."/>
            <person name="Foster G."/>
            <person name="Parker C.T."/>
        </authorList>
    </citation>
    <scope>NUCLEOTIDE SEQUENCE</scope>
    <source>
        <strain evidence="3">ATCC 33237</strain>
    </source>
</reference>
<evidence type="ECO:0000313" key="4">
    <source>
        <dbReference type="EMBL" id="OUT12039.1"/>
    </source>
</evidence>
<sequence>MNKYLQQLVELSDLDKQIDGFIPRIQDIEKAYKNIEEECETITVNIERLDEEVNDLKSQKSGTNAHIAEFSAKIKDVAKKSSSAKSEKEIKALSLEEDIAKEQLEAANEEIARLEKLIDSKNSQKDELGAKKAELEENLKNIKSKTSSELENIGKEREEVYAKKDKLIATMNQKILAFYEKIRKWAHNTAVVPVKKQACYGCFMQINDKTFSAVIKGEDIVTCPHCGRILYKQEQ</sequence>
<keyword evidence="1" id="KW-0175">Coiled coil</keyword>
<dbReference type="PATRIC" id="fig|199.248.peg.920"/>
<dbReference type="Pfam" id="PF02591">
    <property type="entry name" value="Zn_ribbon_9"/>
    <property type="match status" value="1"/>
</dbReference>
<dbReference type="InterPro" id="IPR052376">
    <property type="entry name" value="Oxidative_Scav/Glycosyltrans"/>
</dbReference>
<evidence type="ECO:0000259" key="2">
    <source>
        <dbReference type="Pfam" id="PF02591"/>
    </source>
</evidence>
<dbReference type="Proteomes" id="UP000594630">
    <property type="component" value="Chromosome"/>
</dbReference>
<dbReference type="KEGG" id="ccoc:CCON33237_0886"/>
<evidence type="ECO:0000313" key="8">
    <source>
        <dbReference type="Proteomes" id="UP000594630"/>
    </source>
</evidence>
<dbReference type="EMBL" id="NDYO01000004">
    <property type="protein sequence ID" value="OUT12039.1"/>
    <property type="molecule type" value="Genomic_DNA"/>
</dbReference>
<name>A0A0M3V2A3_9BACT</name>
<reference evidence="5 8" key="4">
    <citation type="journal article" date="2018" name="Emerg. Microbes Infect.">
        <title>Genomic analysis of oral Campylobacter concisus strains identified a potential bacterial molecular marker associated with active Crohn's disease.</title>
        <authorList>
            <person name="Liu F."/>
            <person name="Ma R."/>
            <person name="Tay C.Y.A."/>
            <person name="Octavia S."/>
            <person name="Lan R."/>
            <person name="Chung H.K.L."/>
            <person name="Riordan S.M."/>
            <person name="Grimm M.C."/>
            <person name="Leong R.W."/>
            <person name="Tanaka M.M."/>
            <person name="Connor S."/>
            <person name="Zhang L."/>
        </authorList>
    </citation>
    <scope>NUCLEOTIDE SEQUENCE [LARGE SCALE GENOMIC DNA]</scope>
    <source>
        <strain evidence="5 8">P10CDO-S2</strain>
    </source>
</reference>
<dbReference type="EMBL" id="CP012541">
    <property type="protein sequence ID" value="ALF47568.1"/>
    <property type="molecule type" value="Genomic_DNA"/>
</dbReference>
<dbReference type="RefSeq" id="WP_054196578.1">
    <property type="nucleotide sequence ID" value="NZ_CABMKQ010000060.1"/>
</dbReference>
<reference evidence="5" key="5">
    <citation type="submission" date="2020-02" db="EMBL/GenBank/DDBJ databases">
        <title>Analysis of Completed Campylobacter concisus Genomes Identified Genomospecies Features, Novel plasmids and Their Association with Severe Ulcerative Colitis.</title>
        <authorList>
            <person name="Zhang L."/>
        </authorList>
    </citation>
    <scope>NUCLEOTIDE SEQUENCE</scope>
    <source>
        <strain evidence="5">P10CDO-S2</strain>
    </source>
</reference>
<reference evidence="6" key="1">
    <citation type="submission" date="2015-08" db="EMBL/GenBank/DDBJ databases">
        <title>Comparative genomics of the Campylobacter concisus group.</title>
        <authorList>
            <person name="Miller W.G."/>
            <person name="Yee E."/>
            <person name="Chapman M.H."/>
            <person name="Huynh S."/>
            <person name="Bono J.L."/>
            <person name="On S.L.W."/>
            <person name="St Leger J."/>
            <person name="Foster G."/>
            <person name="Parker C.T."/>
        </authorList>
    </citation>
    <scope>NUCLEOTIDE SEQUENCE [LARGE SCALE GENOMIC DNA]</scope>
    <source>
        <strain evidence="6">ATCC 33237</strain>
    </source>
</reference>
<evidence type="ECO:0000313" key="6">
    <source>
        <dbReference type="Proteomes" id="UP000066049"/>
    </source>
</evidence>
<feature type="domain" description="C4-type zinc ribbon" evidence="2">
    <location>
        <begin position="198"/>
        <end position="230"/>
    </location>
</feature>
<dbReference type="EMBL" id="CP049274">
    <property type="protein sequence ID" value="QPH84425.1"/>
    <property type="molecule type" value="Genomic_DNA"/>
</dbReference>
<dbReference type="GeneID" id="28662562"/>
<gene>
    <name evidence="4" type="ORF">B9N62_03750</name>
    <name evidence="3" type="ORF">CCON33237_0886</name>
    <name evidence="5" type="ORF">CVT06_04710</name>
</gene>
<dbReference type="Proteomes" id="UP000195967">
    <property type="component" value="Unassembled WGS sequence"/>
</dbReference>
<proteinExistence type="predicted"/>
<dbReference type="PANTHER" id="PTHR39082:SF1">
    <property type="entry name" value="SCAVENGER RECEPTOR CLASS A MEMBER 3"/>
    <property type="match status" value="1"/>
</dbReference>
<evidence type="ECO:0000256" key="1">
    <source>
        <dbReference type="SAM" id="Coils"/>
    </source>
</evidence>
<organism evidence="3 6">
    <name type="scientific">Campylobacter concisus</name>
    <dbReference type="NCBI Taxonomy" id="199"/>
    <lineage>
        <taxon>Bacteria</taxon>
        <taxon>Pseudomonadati</taxon>
        <taxon>Campylobacterota</taxon>
        <taxon>Epsilonproteobacteria</taxon>
        <taxon>Campylobacterales</taxon>
        <taxon>Campylobacteraceae</taxon>
        <taxon>Campylobacter</taxon>
    </lineage>
</organism>
<evidence type="ECO:0000313" key="7">
    <source>
        <dbReference type="Proteomes" id="UP000195967"/>
    </source>
</evidence>
<accession>A0A0M3V2A3</accession>
<feature type="coiled-coil region" evidence="1">
    <location>
        <begin position="25"/>
        <end position="152"/>
    </location>
</feature>
<dbReference type="AlphaFoldDB" id="A0A0M3V2A3"/>
<evidence type="ECO:0000313" key="3">
    <source>
        <dbReference type="EMBL" id="ALF47568.1"/>
    </source>
</evidence>
<dbReference type="InterPro" id="IPR003743">
    <property type="entry name" value="Zf-RING_7"/>
</dbReference>
<dbReference type="PANTHER" id="PTHR39082">
    <property type="entry name" value="PHOSPHOLIPASE C-BETA-2-RELATED"/>
    <property type="match status" value="1"/>
</dbReference>